<comment type="similarity">
    <text evidence="2">Belongs to the TMEM198 family.</text>
</comment>
<keyword evidence="9" id="KW-0732">Signal</keyword>
<evidence type="ECO:0000313" key="11">
    <source>
        <dbReference type="EnsemblProtists" id="PYU1_T002439"/>
    </source>
</evidence>
<dbReference type="VEuPathDB" id="FungiDB:PYU1_G002436"/>
<keyword evidence="4 8" id="KW-1133">Transmembrane helix</keyword>
<feature type="region of interest" description="Disordered" evidence="7">
    <location>
        <begin position="273"/>
        <end position="295"/>
    </location>
</feature>
<dbReference type="eggNOG" id="ENOG502RYUP">
    <property type="taxonomic scope" value="Eukaryota"/>
</dbReference>
<proteinExistence type="inferred from homology"/>
<evidence type="ECO:0000259" key="10">
    <source>
        <dbReference type="Pfam" id="PF13886"/>
    </source>
</evidence>
<feature type="transmembrane region" description="Helical" evidence="8">
    <location>
        <begin position="141"/>
        <end position="159"/>
    </location>
</feature>
<keyword evidence="12" id="KW-1185">Reference proteome</keyword>
<dbReference type="InterPro" id="IPR040236">
    <property type="entry name" value="TMEM198"/>
</dbReference>
<evidence type="ECO:0000256" key="9">
    <source>
        <dbReference type="SAM" id="SignalP"/>
    </source>
</evidence>
<feature type="transmembrane region" description="Helical" evidence="8">
    <location>
        <begin position="114"/>
        <end position="134"/>
    </location>
</feature>
<sequence length="295" mass="30865">MGVVVRKQMLALALLQALLVSVATAATTGSLRSDSGSGSVHEDENKTATHIFKSASDVKVGPGIVAAGAIVVGLVVCLAGYKLFRPTMFACGFVTGGVFLAGVAEAMFKSQTWMATASWIAFFLGGIALGSLVLYLYSAGIFLGGAAAGVLLAFTLNTSVGPKLYPHNPDVVLVILSVLLGIIGGIAAIKIERPVLIVATSFVGSELFIAGVGYFAGNFPTSTDFDTFKKELDDDGEWVYEIPDAWWGYVCGMLALFILGMVVQFKKTAHGHDHSKSRAMPSKDAVQAGNPVSHV</sequence>
<reference evidence="11" key="3">
    <citation type="submission" date="2014-11" db="UniProtKB">
        <authorList>
            <consortium name="EnsemblProtists"/>
        </authorList>
    </citation>
    <scope>IDENTIFICATION</scope>
    <source>
        <strain evidence="11">DAOM BR144</strain>
    </source>
</reference>
<dbReference type="AlphaFoldDB" id="K3WBU8"/>
<feature type="transmembrane region" description="Helical" evidence="8">
    <location>
        <begin position="196"/>
        <end position="216"/>
    </location>
</feature>
<evidence type="ECO:0000256" key="1">
    <source>
        <dbReference type="ARBA" id="ARBA00004141"/>
    </source>
</evidence>
<feature type="signal peptide" evidence="9">
    <location>
        <begin position="1"/>
        <end position="25"/>
    </location>
</feature>
<dbReference type="STRING" id="431595.K3WBU8"/>
<evidence type="ECO:0000256" key="7">
    <source>
        <dbReference type="SAM" id="MobiDB-lite"/>
    </source>
</evidence>
<organism evidence="11 12">
    <name type="scientific">Globisporangium ultimum (strain ATCC 200006 / CBS 805.95 / DAOM BR144)</name>
    <name type="common">Pythium ultimum</name>
    <dbReference type="NCBI Taxonomy" id="431595"/>
    <lineage>
        <taxon>Eukaryota</taxon>
        <taxon>Sar</taxon>
        <taxon>Stramenopiles</taxon>
        <taxon>Oomycota</taxon>
        <taxon>Peronosporomycetes</taxon>
        <taxon>Pythiales</taxon>
        <taxon>Pythiaceae</taxon>
        <taxon>Globisporangium</taxon>
    </lineage>
</organism>
<keyword evidence="3 8" id="KW-0812">Transmembrane</keyword>
<accession>K3WBU8</accession>
<feature type="chain" id="PRO_5003867793" description="Transmembrane protein 198" evidence="9">
    <location>
        <begin position="26"/>
        <end position="295"/>
    </location>
</feature>
<feature type="transmembrane region" description="Helical" evidence="8">
    <location>
        <begin position="171"/>
        <end position="189"/>
    </location>
</feature>
<dbReference type="Pfam" id="PF13886">
    <property type="entry name" value="TM7S3_TM198"/>
    <property type="match status" value="1"/>
</dbReference>
<dbReference type="GO" id="GO:0005886">
    <property type="term" value="C:plasma membrane"/>
    <property type="evidence" value="ECO:0007669"/>
    <property type="project" value="TreeGrafter"/>
</dbReference>
<dbReference type="PANTHER" id="PTHR31247">
    <property type="entry name" value="TRANSMEMBRANE PROTEIN 198 FAMILY MEMBER"/>
    <property type="match status" value="1"/>
</dbReference>
<dbReference type="HOGENOM" id="CLU_053969_0_0_1"/>
<name>K3WBU8_GLOUD</name>
<feature type="domain" description="TM7S3/TM198-like" evidence="10">
    <location>
        <begin position="68"/>
        <end position="265"/>
    </location>
</feature>
<reference evidence="12" key="1">
    <citation type="journal article" date="2010" name="Genome Biol.">
        <title>Genome sequence of the necrotrophic plant pathogen Pythium ultimum reveals original pathogenicity mechanisms and effector repertoire.</title>
        <authorList>
            <person name="Levesque C.A."/>
            <person name="Brouwer H."/>
            <person name="Cano L."/>
            <person name="Hamilton J.P."/>
            <person name="Holt C."/>
            <person name="Huitema E."/>
            <person name="Raffaele S."/>
            <person name="Robideau G.P."/>
            <person name="Thines M."/>
            <person name="Win J."/>
            <person name="Zerillo M.M."/>
            <person name="Beakes G.W."/>
            <person name="Boore J.L."/>
            <person name="Busam D."/>
            <person name="Dumas B."/>
            <person name="Ferriera S."/>
            <person name="Fuerstenberg S.I."/>
            <person name="Gachon C.M."/>
            <person name="Gaulin E."/>
            <person name="Govers F."/>
            <person name="Grenville-Briggs L."/>
            <person name="Horner N."/>
            <person name="Hostetler J."/>
            <person name="Jiang R.H."/>
            <person name="Johnson J."/>
            <person name="Krajaejun T."/>
            <person name="Lin H."/>
            <person name="Meijer H.J."/>
            <person name="Moore B."/>
            <person name="Morris P."/>
            <person name="Phuntmart V."/>
            <person name="Puiu D."/>
            <person name="Shetty J."/>
            <person name="Stajich J.E."/>
            <person name="Tripathy S."/>
            <person name="Wawra S."/>
            <person name="van West P."/>
            <person name="Whitty B.R."/>
            <person name="Coutinho P.M."/>
            <person name="Henrissat B."/>
            <person name="Martin F."/>
            <person name="Thomas P.D."/>
            <person name="Tyler B.M."/>
            <person name="De Vries R.P."/>
            <person name="Kamoun S."/>
            <person name="Yandell M."/>
            <person name="Tisserat N."/>
            <person name="Buell C.R."/>
        </authorList>
    </citation>
    <scope>NUCLEOTIDE SEQUENCE</scope>
    <source>
        <strain evidence="12">DAOM:BR144</strain>
    </source>
</reference>
<reference evidence="12" key="2">
    <citation type="submission" date="2010-04" db="EMBL/GenBank/DDBJ databases">
        <authorList>
            <person name="Buell R."/>
            <person name="Hamilton J."/>
            <person name="Hostetler J."/>
        </authorList>
    </citation>
    <scope>NUCLEOTIDE SEQUENCE [LARGE SCALE GENOMIC DNA]</scope>
    <source>
        <strain evidence="12">DAOM:BR144</strain>
    </source>
</reference>
<feature type="transmembrane region" description="Helical" evidence="8">
    <location>
        <begin position="246"/>
        <end position="265"/>
    </location>
</feature>
<keyword evidence="5 8" id="KW-0472">Membrane</keyword>
<evidence type="ECO:0000256" key="2">
    <source>
        <dbReference type="ARBA" id="ARBA00006244"/>
    </source>
</evidence>
<evidence type="ECO:0000256" key="8">
    <source>
        <dbReference type="SAM" id="Phobius"/>
    </source>
</evidence>
<dbReference type="PANTHER" id="PTHR31247:SF5">
    <property type="entry name" value="DUF4203 DOMAIN-CONTAINING PROTEIN"/>
    <property type="match status" value="1"/>
</dbReference>
<dbReference type="EnsemblProtists" id="PYU1_T002439">
    <property type="protein sequence ID" value="PYU1_T002439"/>
    <property type="gene ID" value="PYU1_G002436"/>
</dbReference>
<feature type="transmembrane region" description="Helical" evidence="8">
    <location>
        <begin position="60"/>
        <end position="81"/>
    </location>
</feature>
<dbReference type="Proteomes" id="UP000019132">
    <property type="component" value="Unassembled WGS sequence"/>
</dbReference>
<dbReference type="InParanoid" id="K3WBU8"/>
<feature type="transmembrane region" description="Helical" evidence="8">
    <location>
        <begin position="88"/>
        <end position="108"/>
    </location>
</feature>
<evidence type="ECO:0000256" key="3">
    <source>
        <dbReference type="ARBA" id="ARBA00022692"/>
    </source>
</evidence>
<evidence type="ECO:0000313" key="12">
    <source>
        <dbReference type="Proteomes" id="UP000019132"/>
    </source>
</evidence>
<evidence type="ECO:0000256" key="6">
    <source>
        <dbReference type="ARBA" id="ARBA00049737"/>
    </source>
</evidence>
<comment type="subcellular location">
    <subcellularLocation>
        <location evidence="1">Membrane</location>
        <topology evidence="1">Multi-pass membrane protein</topology>
    </subcellularLocation>
</comment>
<evidence type="ECO:0000256" key="4">
    <source>
        <dbReference type="ARBA" id="ARBA00022989"/>
    </source>
</evidence>
<dbReference type="InterPro" id="IPR025256">
    <property type="entry name" value="TM7S3/TM198-like_dom"/>
</dbReference>
<dbReference type="OMA" id="MPTASWI"/>
<evidence type="ECO:0000256" key="5">
    <source>
        <dbReference type="ARBA" id="ARBA00023136"/>
    </source>
</evidence>
<protein>
    <recommendedName>
        <fullName evidence="6">Transmembrane protein 198</fullName>
    </recommendedName>
</protein>